<dbReference type="InterPro" id="IPR018642">
    <property type="entry name" value="DUF2066"/>
</dbReference>
<keyword evidence="3" id="KW-1185">Reference proteome</keyword>
<evidence type="ECO:0008006" key="4">
    <source>
        <dbReference type="Google" id="ProtNLM"/>
    </source>
</evidence>
<evidence type="ECO:0000256" key="1">
    <source>
        <dbReference type="SAM" id="SignalP"/>
    </source>
</evidence>
<protein>
    <recommendedName>
        <fullName evidence="4">DUF2066 domain-containing protein</fullName>
    </recommendedName>
</protein>
<dbReference type="RefSeq" id="WP_188697731.1">
    <property type="nucleotide sequence ID" value="NZ_BMLS01000006.1"/>
</dbReference>
<feature type="signal peptide" evidence="1">
    <location>
        <begin position="1"/>
        <end position="21"/>
    </location>
</feature>
<organism evidence="2 3">
    <name type="scientific">Bowmanella pacifica</name>
    <dbReference type="NCBI Taxonomy" id="502051"/>
    <lineage>
        <taxon>Bacteria</taxon>
        <taxon>Pseudomonadati</taxon>
        <taxon>Pseudomonadota</taxon>
        <taxon>Gammaproteobacteria</taxon>
        <taxon>Alteromonadales</taxon>
        <taxon>Alteromonadaceae</taxon>
        <taxon>Bowmanella</taxon>
    </lineage>
</organism>
<dbReference type="EMBL" id="BMLS01000006">
    <property type="protein sequence ID" value="GGO73170.1"/>
    <property type="molecule type" value="Genomic_DNA"/>
</dbReference>
<gene>
    <name evidence="2" type="ORF">GCM10010982_33080</name>
</gene>
<dbReference type="Pfam" id="PF09839">
    <property type="entry name" value="DUF2066"/>
    <property type="match status" value="1"/>
</dbReference>
<proteinExistence type="predicted"/>
<feature type="chain" id="PRO_5037480165" description="DUF2066 domain-containing protein" evidence="1">
    <location>
        <begin position="22"/>
        <end position="367"/>
    </location>
</feature>
<sequence>MKKVWWLLAGCLFWVALAVQAALVPNLYDARVPIAQQSPKAQQQASREALRQVLVKVRGNRDILDSQVIRNKLASAESFISQYRFDTIQGQSFYVATFDNQRIDELIRSAGFPIWGSRRPSTLVWLAVEESSDGERQIVSEQSVSPYREQLQLAAHQRGIAVNLPLMDIDDIARVGVYDIWGRFIDSMVDASNRYQVETVVLARLYPRKADVQDEQSDALAVQQEGQELGWQLDWNLALGLERDSGSLQGQSAQTLIQDFIDLHADSLSARYAINNDTEQQGQVVYLQFNNINDLSLYVQVSKLLSSLSVVSQVSLEQQQGATSLFAVRLLGTEQDLLNAISLERHFQRQLDEFGQPIETLQFNWVP</sequence>
<reference evidence="2" key="1">
    <citation type="journal article" date="2014" name="Int. J. Syst. Evol. Microbiol.">
        <title>Complete genome sequence of Corynebacterium casei LMG S-19264T (=DSM 44701T), isolated from a smear-ripened cheese.</title>
        <authorList>
            <consortium name="US DOE Joint Genome Institute (JGI-PGF)"/>
            <person name="Walter F."/>
            <person name="Albersmeier A."/>
            <person name="Kalinowski J."/>
            <person name="Ruckert C."/>
        </authorList>
    </citation>
    <scope>NUCLEOTIDE SEQUENCE</scope>
    <source>
        <strain evidence="2">CGMCC 1.7086</strain>
    </source>
</reference>
<reference evidence="2" key="2">
    <citation type="submission" date="2020-09" db="EMBL/GenBank/DDBJ databases">
        <authorList>
            <person name="Sun Q."/>
            <person name="Zhou Y."/>
        </authorList>
    </citation>
    <scope>NUCLEOTIDE SEQUENCE</scope>
    <source>
        <strain evidence="2">CGMCC 1.7086</strain>
    </source>
</reference>
<dbReference type="AlphaFoldDB" id="A0A917Z3T6"/>
<evidence type="ECO:0000313" key="3">
    <source>
        <dbReference type="Proteomes" id="UP000606935"/>
    </source>
</evidence>
<accession>A0A917Z3T6</accession>
<name>A0A917Z3T6_9ALTE</name>
<keyword evidence="1" id="KW-0732">Signal</keyword>
<dbReference type="Proteomes" id="UP000606935">
    <property type="component" value="Unassembled WGS sequence"/>
</dbReference>
<evidence type="ECO:0000313" key="2">
    <source>
        <dbReference type="EMBL" id="GGO73170.1"/>
    </source>
</evidence>
<comment type="caution">
    <text evidence="2">The sequence shown here is derived from an EMBL/GenBank/DDBJ whole genome shotgun (WGS) entry which is preliminary data.</text>
</comment>